<dbReference type="EMBL" id="KE123757">
    <property type="protein sequence ID" value="EWC90149.1"/>
    <property type="molecule type" value="Genomic_DNA"/>
</dbReference>
<dbReference type="Gene3D" id="3.40.50.150">
    <property type="entry name" value="Vaccinia Virus protein VP39"/>
    <property type="match status" value="1"/>
</dbReference>
<sequence length="1049" mass="124826">MPSNNEDIDSELSLTEKKINIYDVDYVSFQKCLGSNTSKRFDYNFDNLVHLICKVKNVRKHGKALFFCDTISQDLNKEKGNTYFYGNQFLKSGDNIYLIKNIFDENIGKVESNIQLVISKNFYINEDIFKLYEEYLLKNEKSKVYDKNNPYDDKKYFNISKENISYSINMYKKFHNYFNENEEQLLQDEEKKKQMCLDSEHIPMILINEYMKYEILNKIIKPDSMIYVIGLPVLTNTNEKSLIVFSSYLLRVNYEYFNINEIFKLFEQNYFSMGTLCRSLRVNEHYIHRIYNDVEKKKRFLLNIVYRNKDYENISNQKMNNFEIFIIKIIDIIPKCFKIYASDFTLHMKDEKNIFFNNLNMKCIFNQDLCTENYVNHDVIEWKEEDEEHEEDNERYGTMDDTMDDTMDGTMDVYDKGDNKKDGDRRHINISESHKGGKNMKKKNKKKKKKKDMLSYMNNKKVPQIYWMLNHINNMFNEIKNIHSNDDKTKYKFSCEYIILSINILINKYIECNTTLYENYLEFLDLFIEKNACYVSKDNTEKVKIYIEKYKKKRKNCFENSYWKDIEFYNIEDLYINDSKDVIYINGKEKNEGANRTNYYDKYNNKLDEKKDDYISYNNVIDDTFKNNHNMKKDVIYNEDNTLDHINNTTTTTTTTTTNNNNNNNCNNNNNNNCNNNNNNNNNNNCNNNNCNNNNCNNHIVNNSYVTYDYCILDVGGGKGDLGIYISLAFPNVLVIILDININSLFSCFVKLYCNKIKNVLIINESILNFDFRKYKIDMVVGLHCCGGLTDYTIKKCMEERIPFLICSCCYTKYKDLRKHIFDFKNEIIIDEMNNYIYNKDNYPYMNYISSNISTENNICNMNKSNVKIGHNGTLNNMVNIKKMDCLYEEKYDDENNLTQNGLGLKNDDNNISYENEKNNIISMYYEKDEYKINSEHIKNNCVVINGEMKKYDKYEKKIMRRTIPNIYSFINLLSKLCESDNVAISYKCMHFYNNLRFKILQALFNKSKQSTQNDETVNVFIKEEINLSLHSFPISYSPKNIVLKGYFT</sequence>
<dbReference type="SUPFAM" id="SSF53335">
    <property type="entry name" value="S-adenosyl-L-methionine-dependent methyltransferases"/>
    <property type="match status" value="1"/>
</dbReference>
<dbReference type="AlphaFoldDB" id="W7K9B8"/>
<keyword evidence="3" id="KW-1185">Reference proteome</keyword>
<protein>
    <recommendedName>
        <fullName evidence="4">Methyltransferase domain-containing protein</fullName>
    </recommendedName>
</protein>
<reference evidence="2 3" key="1">
    <citation type="submission" date="2013-02" db="EMBL/GenBank/DDBJ databases">
        <title>The Genome Sequence of Plasmodium falciparum NF54.</title>
        <authorList>
            <consortium name="The Broad Institute Genome Sequencing Platform"/>
            <consortium name="The Broad Institute Genome Sequencing Center for Infectious Disease"/>
            <person name="Neafsey D."/>
            <person name="Cheeseman I."/>
            <person name="Volkman S."/>
            <person name="Adams J."/>
            <person name="Walker B."/>
            <person name="Young S.K."/>
            <person name="Zeng Q."/>
            <person name="Gargeya S."/>
            <person name="Fitzgerald M."/>
            <person name="Haas B."/>
            <person name="Abouelleil A."/>
            <person name="Alvarado L."/>
            <person name="Arachchi H.M."/>
            <person name="Berlin A.M."/>
            <person name="Chapman S.B."/>
            <person name="Dewar J."/>
            <person name="Goldberg J."/>
            <person name="Griggs A."/>
            <person name="Gujja S."/>
            <person name="Hansen M."/>
            <person name="Howarth C."/>
            <person name="Imamovic A."/>
            <person name="Larimer J."/>
            <person name="McCowan C."/>
            <person name="Murphy C."/>
            <person name="Neiman D."/>
            <person name="Pearson M."/>
            <person name="Priest M."/>
            <person name="Roberts A."/>
            <person name="Saif S."/>
            <person name="Shea T."/>
            <person name="Sisk P."/>
            <person name="Sykes S."/>
            <person name="Wortman J."/>
            <person name="Nusbaum C."/>
            <person name="Birren B."/>
        </authorList>
    </citation>
    <scope>NUCLEOTIDE SEQUENCE [LARGE SCALE GENOMIC DNA]</scope>
    <source>
        <strain evidence="2 3">NF54</strain>
    </source>
</reference>
<evidence type="ECO:0008006" key="4">
    <source>
        <dbReference type="Google" id="ProtNLM"/>
    </source>
</evidence>
<dbReference type="Proteomes" id="UP000030673">
    <property type="component" value="Unassembled WGS sequence"/>
</dbReference>
<name>W7K9B8_PLAFO</name>
<evidence type="ECO:0000313" key="3">
    <source>
        <dbReference type="Proteomes" id="UP000030673"/>
    </source>
</evidence>
<dbReference type="PANTHER" id="PTHR13369">
    <property type="match status" value="1"/>
</dbReference>
<organism evidence="2 3">
    <name type="scientific">Plasmodium falciparum (isolate NF54)</name>
    <dbReference type="NCBI Taxonomy" id="5843"/>
    <lineage>
        <taxon>Eukaryota</taxon>
        <taxon>Sar</taxon>
        <taxon>Alveolata</taxon>
        <taxon>Apicomplexa</taxon>
        <taxon>Aconoidasida</taxon>
        <taxon>Haemosporida</taxon>
        <taxon>Plasmodiidae</taxon>
        <taxon>Plasmodium</taxon>
        <taxon>Plasmodium (Laverania)</taxon>
    </lineage>
</organism>
<feature type="compositionally biased region" description="Basic and acidic residues" evidence="1">
    <location>
        <begin position="416"/>
        <end position="435"/>
    </location>
</feature>
<dbReference type="GO" id="GO:0005737">
    <property type="term" value="C:cytoplasm"/>
    <property type="evidence" value="ECO:0007669"/>
    <property type="project" value="TreeGrafter"/>
</dbReference>
<dbReference type="OMA" id="QKMNNFE"/>
<accession>W7K9B8</accession>
<dbReference type="InterPro" id="IPR029063">
    <property type="entry name" value="SAM-dependent_MTases_sf"/>
</dbReference>
<feature type="compositionally biased region" description="Basic residues" evidence="1">
    <location>
        <begin position="436"/>
        <end position="451"/>
    </location>
</feature>
<feature type="region of interest" description="Disordered" evidence="1">
    <location>
        <begin position="416"/>
        <end position="451"/>
    </location>
</feature>
<gene>
    <name evidence="2" type="ORF">PFNF54_01276</name>
</gene>
<proteinExistence type="predicted"/>
<dbReference type="PANTHER" id="PTHR13369:SF0">
    <property type="entry name" value="GLUTATHIONE S-TRANSFERASE C-TERMINAL DOMAIN-CONTAINING PROTEIN"/>
    <property type="match status" value="1"/>
</dbReference>
<evidence type="ECO:0000313" key="2">
    <source>
        <dbReference type="EMBL" id="EWC90149.1"/>
    </source>
</evidence>
<evidence type="ECO:0000256" key="1">
    <source>
        <dbReference type="SAM" id="MobiDB-lite"/>
    </source>
</evidence>